<comment type="caution">
    <text evidence="7">The sequence shown here is derived from an EMBL/GenBank/DDBJ whole genome shotgun (WGS) entry which is preliminary data.</text>
</comment>
<feature type="non-terminal residue" evidence="7">
    <location>
        <position position="1"/>
    </location>
</feature>
<comment type="similarity">
    <text evidence="2">Belongs to the NGG1 family.</text>
</comment>
<dbReference type="GO" id="GO:0006357">
    <property type="term" value="P:regulation of transcription by RNA polymerase II"/>
    <property type="evidence" value="ECO:0007669"/>
    <property type="project" value="TreeGrafter"/>
</dbReference>
<evidence type="ECO:0000313" key="7">
    <source>
        <dbReference type="EMBL" id="KAF2100180.1"/>
    </source>
</evidence>
<evidence type="ECO:0000256" key="3">
    <source>
        <dbReference type="ARBA" id="ARBA00023015"/>
    </source>
</evidence>
<evidence type="ECO:0000256" key="1">
    <source>
        <dbReference type="ARBA" id="ARBA00004123"/>
    </source>
</evidence>
<gene>
    <name evidence="7" type="ORF">NA57DRAFT_28587</name>
</gene>
<keyword evidence="8" id="KW-1185">Reference proteome</keyword>
<dbReference type="GO" id="GO:0000124">
    <property type="term" value="C:SAGA complex"/>
    <property type="evidence" value="ECO:0007669"/>
    <property type="project" value="TreeGrafter"/>
</dbReference>
<protein>
    <recommendedName>
        <fullName evidence="9">Histone acetyltransferases subunit 3</fullName>
    </recommendedName>
</protein>
<feature type="compositionally biased region" description="Basic residues" evidence="6">
    <location>
        <begin position="539"/>
        <end position="549"/>
    </location>
</feature>
<name>A0A9P4M7N3_9PEZI</name>
<dbReference type="GO" id="GO:0003713">
    <property type="term" value="F:transcription coactivator activity"/>
    <property type="evidence" value="ECO:0007669"/>
    <property type="project" value="TreeGrafter"/>
</dbReference>
<keyword evidence="3" id="KW-0805">Transcription regulation</keyword>
<feature type="compositionally biased region" description="Basic and acidic residues" evidence="6">
    <location>
        <begin position="87"/>
        <end position="136"/>
    </location>
</feature>
<feature type="region of interest" description="Disordered" evidence="6">
    <location>
        <begin position="87"/>
        <end position="211"/>
    </location>
</feature>
<feature type="region of interest" description="Disordered" evidence="6">
    <location>
        <begin position="539"/>
        <end position="568"/>
    </location>
</feature>
<sequence length="622" mass="68448">RSRNTTPISAVAKSPTTSPAISFFNTTLSPLGNSRTFSDIFTASGGGSANTIPSATQLQGIRDGLQTLMDGVKTRGDKYDRLMRELSKTHREREQQEQARIASEKEAEERRRVKEKERQAKEGKVSKKRGREEDSSRPLAVGAHQPARQDGMDQDNSSEISSPASPAPPSLIGTAEGVKSPKSDGSSPTSPHQPTPAPAINHFQLFGEDPNKFPDPTIYHIRDVTPGMSEAEKLEIFSVKSYPHDDLVRLTAGTPPDQDFSKAKEGQKQSVSAQQFANFVEPFIRPLNDEDVAFLRERGDRVEPFQTPPRDKKSYKLKWAEEDGAMAIDNIEGPGLPQNQARGSMEDMNDMTAEGDDISCGPVLSRVLQTLRPGRPPKGSHGAETNGDATMVNGITNGDVDGDGDMPMTNGDTSHHQYQQPATFMPESTTAAWKNAFGSAAGDPPPNIDERLVMELKHIGFLPEDVTINESQYNAAEDDNVAARLRYLQRELRRQGIINGARKERVLELTQGRMAMQEYMSIADDLDNQLNQAYLKRTKNMSKKGKQQPKKSSSGQHQGSVEPAGVARTTLGDPIKNLLERKAKWNGWIGPVVDDGLSKIPKESIFPSELMRELEKAEAPNW</sequence>
<dbReference type="EMBL" id="ML978124">
    <property type="protein sequence ID" value="KAF2100180.1"/>
    <property type="molecule type" value="Genomic_DNA"/>
</dbReference>
<feature type="compositionally biased region" description="Low complexity" evidence="6">
    <location>
        <begin position="550"/>
        <end position="560"/>
    </location>
</feature>
<dbReference type="PANTHER" id="PTHR13556:SF2">
    <property type="entry name" value="TRANSCRIPTIONAL ADAPTER 3"/>
    <property type="match status" value="1"/>
</dbReference>
<dbReference type="Proteomes" id="UP000799772">
    <property type="component" value="Unassembled WGS sequence"/>
</dbReference>
<organism evidence="7 8">
    <name type="scientific">Rhizodiscina lignyota</name>
    <dbReference type="NCBI Taxonomy" id="1504668"/>
    <lineage>
        <taxon>Eukaryota</taxon>
        <taxon>Fungi</taxon>
        <taxon>Dikarya</taxon>
        <taxon>Ascomycota</taxon>
        <taxon>Pezizomycotina</taxon>
        <taxon>Dothideomycetes</taxon>
        <taxon>Pleosporomycetidae</taxon>
        <taxon>Aulographales</taxon>
        <taxon>Rhizodiscinaceae</taxon>
        <taxon>Rhizodiscina</taxon>
    </lineage>
</organism>
<evidence type="ECO:0000256" key="6">
    <source>
        <dbReference type="SAM" id="MobiDB-lite"/>
    </source>
</evidence>
<dbReference type="OrthoDB" id="1232at2759"/>
<keyword evidence="5" id="KW-0539">Nucleus</keyword>
<dbReference type="PANTHER" id="PTHR13556">
    <property type="entry name" value="TRANSCRIPTIONAL ADAPTER 3-RELATED"/>
    <property type="match status" value="1"/>
</dbReference>
<evidence type="ECO:0000313" key="8">
    <source>
        <dbReference type="Proteomes" id="UP000799772"/>
    </source>
</evidence>
<evidence type="ECO:0000256" key="4">
    <source>
        <dbReference type="ARBA" id="ARBA00023163"/>
    </source>
</evidence>
<accession>A0A9P4M7N3</accession>
<keyword evidence="4" id="KW-0804">Transcription</keyword>
<evidence type="ECO:0000256" key="2">
    <source>
        <dbReference type="ARBA" id="ARBA00005330"/>
    </source>
</evidence>
<reference evidence="7" key="1">
    <citation type="journal article" date="2020" name="Stud. Mycol.">
        <title>101 Dothideomycetes genomes: a test case for predicting lifestyles and emergence of pathogens.</title>
        <authorList>
            <person name="Haridas S."/>
            <person name="Albert R."/>
            <person name="Binder M."/>
            <person name="Bloem J."/>
            <person name="Labutti K."/>
            <person name="Salamov A."/>
            <person name="Andreopoulos B."/>
            <person name="Baker S."/>
            <person name="Barry K."/>
            <person name="Bills G."/>
            <person name="Bluhm B."/>
            <person name="Cannon C."/>
            <person name="Castanera R."/>
            <person name="Culley D."/>
            <person name="Daum C."/>
            <person name="Ezra D."/>
            <person name="Gonzalez J."/>
            <person name="Henrissat B."/>
            <person name="Kuo A."/>
            <person name="Liang C."/>
            <person name="Lipzen A."/>
            <person name="Lutzoni F."/>
            <person name="Magnuson J."/>
            <person name="Mondo S."/>
            <person name="Nolan M."/>
            <person name="Ohm R."/>
            <person name="Pangilinan J."/>
            <person name="Park H.-J."/>
            <person name="Ramirez L."/>
            <person name="Alfaro M."/>
            <person name="Sun H."/>
            <person name="Tritt A."/>
            <person name="Yoshinaga Y."/>
            <person name="Zwiers L.-H."/>
            <person name="Turgeon B."/>
            <person name="Goodwin S."/>
            <person name="Spatafora J."/>
            <person name="Crous P."/>
            <person name="Grigoriev I."/>
        </authorList>
    </citation>
    <scope>NUCLEOTIDE SEQUENCE</scope>
    <source>
        <strain evidence="7">CBS 133067</strain>
    </source>
</reference>
<feature type="non-terminal residue" evidence="7">
    <location>
        <position position="622"/>
    </location>
</feature>
<evidence type="ECO:0000256" key="5">
    <source>
        <dbReference type="ARBA" id="ARBA00023242"/>
    </source>
</evidence>
<dbReference type="Pfam" id="PF10198">
    <property type="entry name" value="Ada3"/>
    <property type="match status" value="1"/>
</dbReference>
<dbReference type="AlphaFoldDB" id="A0A9P4M7N3"/>
<evidence type="ECO:0008006" key="9">
    <source>
        <dbReference type="Google" id="ProtNLM"/>
    </source>
</evidence>
<dbReference type="InterPro" id="IPR019340">
    <property type="entry name" value="Histone_AcTrfase_su3"/>
</dbReference>
<dbReference type="GO" id="GO:0005634">
    <property type="term" value="C:nucleus"/>
    <property type="evidence" value="ECO:0007669"/>
    <property type="project" value="UniProtKB-SubCell"/>
</dbReference>
<proteinExistence type="inferred from homology"/>
<comment type="subcellular location">
    <subcellularLocation>
        <location evidence="1">Nucleus</location>
    </subcellularLocation>
</comment>